<evidence type="ECO:0000256" key="1">
    <source>
        <dbReference type="SAM" id="MobiDB-lite"/>
    </source>
</evidence>
<dbReference type="Proteomes" id="UP000026961">
    <property type="component" value="Chromosome 1"/>
</dbReference>
<keyword evidence="3" id="KW-1185">Reference proteome</keyword>
<proteinExistence type="predicted"/>
<sequence>MQGRWLNYYSTSSAPPPLEAVIVGVDDDNGDLLDDGGGGLHMSQSMAMEIPGLDARRRRDSSNGLHARRRRNGLDTMARRARCSTAVAGSLHDSGATQTAGMDGLPGNSAGITGRQNVTATEAPRRNGRYNTPDKPTRVPITIAHSGAMHARTLSPQSPPLHALASGAF</sequence>
<organism evidence="2">
    <name type="scientific">Oryza glumipatula</name>
    <dbReference type="NCBI Taxonomy" id="40148"/>
    <lineage>
        <taxon>Eukaryota</taxon>
        <taxon>Viridiplantae</taxon>
        <taxon>Streptophyta</taxon>
        <taxon>Embryophyta</taxon>
        <taxon>Tracheophyta</taxon>
        <taxon>Spermatophyta</taxon>
        <taxon>Magnoliopsida</taxon>
        <taxon>Liliopsida</taxon>
        <taxon>Poales</taxon>
        <taxon>Poaceae</taxon>
        <taxon>BOP clade</taxon>
        <taxon>Oryzoideae</taxon>
        <taxon>Oryzeae</taxon>
        <taxon>Oryzinae</taxon>
        <taxon>Oryza</taxon>
    </lineage>
</organism>
<dbReference type="AlphaFoldDB" id="A0A0D9YF30"/>
<reference evidence="2" key="1">
    <citation type="submission" date="2013-08" db="EMBL/GenBank/DDBJ databases">
        <title>Oryza genome evolution.</title>
        <authorList>
            <person name="Wing R.A."/>
            <person name="Panaud O."/>
            <person name="Oliveira A.C."/>
        </authorList>
    </citation>
    <scope>NUCLEOTIDE SEQUENCE</scope>
</reference>
<dbReference type="HOGENOM" id="CLU_1580962_0_0_1"/>
<name>A0A0D9YF30_9ORYZ</name>
<dbReference type="EnsemblPlants" id="OGLUM01G35370.1">
    <property type="protein sequence ID" value="OGLUM01G35370.1"/>
    <property type="gene ID" value="OGLUM01G35370"/>
</dbReference>
<accession>A0A0D9YF30</accession>
<reference evidence="2" key="3">
    <citation type="submission" date="2018-05" db="EMBL/GenBank/DDBJ databases">
        <title>OgluRS3 (Oryza glumaepatula Reference Sequence Version 3).</title>
        <authorList>
            <person name="Zhang J."/>
            <person name="Kudrna D."/>
            <person name="Lee S."/>
            <person name="Talag J."/>
            <person name="Welchert J."/>
            <person name="Wing R.A."/>
        </authorList>
    </citation>
    <scope>NUCLEOTIDE SEQUENCE [LARGE SCALE GENOMIC DNA]</scope>
</reference>
<evidence type="ECO:0000313" key="3">
    <source>
        <dbReference type="Proteomes" id="UP000026961"/>
    </source>
</evidence>
<evidence type="ECO:0000313" key="2">
    <source>
        <dbReference type="EnsemblPlants" id="OGLUM01G35370.1"/>
    </source>
</evidence>
<protein>
    <submittedName>
        <fullName evidence="2">Uncharacterized protein</fullName>
    </submittedName>
</protein>
<feature type="region of interest" description="Disordered" evidence="1">
    <location>
        <begin position="94"/>
        <end position="138"/>
    </location>
</feature>
<feature type="compositionally biased region" description="Polar residues" evidence="1">
    <location>
        <begin position="110"/>
        <end position="120"/>
    </location>
</feature>
<dbReference type="Gramene" id="OGLUM01G35370.1">
    <property type="protein sequence ID" value="OGLUM01G35370.1"/>
    <property type="gene ID" value="OGLUM01G35370"/>
</dbReference>
<feature type="region of interest" description="Disordered" evidence="1">
    <location>
        <begin position="150"/>
        <end position="169"/>
    </location>
</feature>
<feature type="region of interest" description="Disordered" evidence="1">
    <location>
        <begin position="52"/>
        <end position="78"/>
    </location>
</feature>
<reference evidence="2" key="2">
    <citation type="submission" date="2015-04" db="UniProtKB">
        <authorList>
            <consortium name="EnsemblPlants"/>
        </authorList>
    </citation>
    <scope>IDENTIFICATION</scope>
</reference>